<feature type="compositionally biased region" description="Gly residues" evidence="1">
    <location>
        <begin position="101"/>
        <end position="112"/>
    </location>
</feature>
<reference evidence="3" key="1">
    <citation type="journal article" date="2019" name="Int. J. Syst. Evol. Microbiol.">
        <title>The Global Catalogue of Microorganisms (GCM) 10K type strain sequencing project: providing services to taxonomists for standard genome sequencing and annotation.</title>
        <authorList>
            <consortium name="The Broad Institute Genomics Platform"/>
            <consortium name="The Broad Institute Genome Sequencing Center for Infectious Disease"/>
            <person name="Wu L."/>
            <person name="Ma J."/>
        </authorList>
    </citation>
    <scope>NUCLEOTIDE SEQUENCE [LARGE SCALE GENOMIC DNA]</scope>
    <source>
        <strain evidence="3">NBRC 108730</strain>
    </source>
</reference>
<dbReference type="EMBL" id="BSUZ01000001">
    <property type="protein sequence ID" value="GMA87252.1"/>
    <property type="molecule type" value="Genomic_DNA"/>
</dbReference>
<feature type="compositionally biased region" description="Basic and acidic residues" evidence="1">
    <location>
        <begin position="28"/>
        <end position="42"/>
    </location>
</feature>
<feature type="region of interest" description="Disordered" evidence="1">
    <location>
        <begin position="86"/>
        <end position="112"/>
    </location>
</feature>
<gene>
    <name evidence="2" type="ORF">GCM10025868_25020</name>
</gene>
<keyword evidence="3" id="KW-1185">Reference proteome</keyword>
<feature type="compositionally biased region" description="Low complexity" evidence="1">
    <location>
        <begin position="44"/>
        <end position="53"/>
    </location>
</feature>
<dbReference type="Proteomes" id="UP001157017">
    <property type="component" value="Unassembled WGS sequence"/>
</dbReference>
<accession>A0ABQ6JGB3</accession>
<evidence type="ECO:0000313" key="3">
    <source>
        <dbReference type="Proteomes" id="UP001157017"/>
    </source>
</evidence>
<comment type="caution">
    <text evidence="2">The sequence shown here is derived from an EMBL/GenBank/DDBJ whole genome shotgun (WGS) entry which is preliminary data.</text>
</comment>
<protein>
    <submittedName>
        <fullName evidence="2">Uncharacterized protein</fullName>
    </submittedName>
</protein>
<organism evidence="2 3">
    <name type="scientific">Angustibacter aerolatus</name>
    <dbReference type="NCBI Taxonomy" id="1162965"/>
    <lineage>
        <taxon>Bacteria</taxon>
        <taxon>Bacillati</taxon>
        <taxon>Actinomycetota</taxon>
        <taxon>Actinomycetes</taxon>
        <taxon>Kineosporiales</taxon>
        <taxon>Kineosporiaceae</taxon>
    </lineage>
</organism>
<feature type="region of interest" description="Disordered" evidence="1">
    <location>
        <begin position="1"/>
        <end position="53"/>
    </location>
</feature>
<feature type="compositionally biased region" description="Basic and acidic residues" evidence="1">
    <location>
        <begin position="7"/>
        <end position="21"/>
    </location>
</feature>
<name>A0ABQ6JGB3_9ACTN</name>
<evidence type="ECO:0000313" key="2">
    <source>
        <dbReference type="EMBL" id="GMA87252.1"/>
    </source>
</evidence>
<proteinExistence type="predicted"/>
<sequence>MVGALREPGRREREEVGDRVPRQVGAHGVDEHHPGDPLRAEQCDLGGDPAADGVADDEHVAQVERLEQRDLHRGQRADAVERLGPLGALEPGVRGHQHAGRVGGGEPVGPGLDGARAAAAVQQQHGTPAPSLGGGEVEVADAWDPQVVSAHISNLRSAS</sequence>
<evidence type="ECO:0000256" key="1">
    <source>
        <dbReference type="SAM" id="MobiDB-lite"/>
    </source>
</evidence>